<protein>
    <submittedName>
        <fullName evidence="2">Uncharacterized protein</fullName>
    </submittedName>
</protein>
<organism evidence="2 3">
    <name type="scientific">Parasitella parasitica</name>
    <dbReference type="NCBI Taxonomy" id="35722"/>
    <lineage>
        <taxon>Eukaryota</taxon>
        <taxon>Fungi</taxon>
        <taxon>Fungi incertae sedis</taxon>
        <taxon>Mucoromycota</taxon>
        <taxon>Mucoromycotina</taxon>
        <taxon>Mucoromycetes</taxon>
        <taxon>Mucorales</taxon>
        <taxon>Mucorineae</taxon>
        <taxon>Mucoraceae</taxon>
        <taxon>Parasitella</taxon>
    </lineage>
</organism>
<proteinExistence type="predicted"/>
<reference evidence="2 3" key="1">
    <citation type="submission" date="2014-09" db="EMBL/GenBank/DDBJ databases">
        <authorList>
            <person name="Ellenberger Sabrina"/>
        </authorList>
    </citation>
    <scope>NUCLEOTIDE SEQUENCE [LARGE SCALE GENOMIC DNA]</scope>
    <source>
        <strain evidence="2 3">CBS 412.66</strain>
    </source>
</reference>
<dbReference type="STRING" id="35722.A0A0B7MYC7"/>
<evidence type="ECO:0000313" key="2">
    <source>
        <dbReference type="EMBL" id="CEP11011.1"/>
    </source>
</evidence>
<sequence length="216" mass="23721">MASAGPFPIGTREQGFGADPLENYGGFQKLRYSSGATYPSELVEGGFTGWMMVNSNNQTVGPKDFRNARWKENGVPFGWSIEQYQAWARGVLVVYEPTQLFVQISGASEFYGKHTIDVRMVHDVRMFGGGQAPPQCQFHVRLDTKDEALLYPEDCVVITPSNHPTTTSSRPTTTASESNEKSTSCKLLVPEYLNDIGFASSYGSVSIQNAGDDPMI</sequence>
<evidence type="ECO:0000313" key="3">
    <source>
        <dbReference type="Proteomes" id="UP000054107"/>
    </source>
</evidence>
<evidence type="ECO:0000256" key="1">
    <source>
        <dbReference type="SAM" id="MobiDB-lite"/>
    </source>
</evidence>
<gene>
    <name evidence="2" type="primary">PARPA_04810.1 scaffold 15639</name>
</gene>
<dbReference type="AlphaFoldDB" id="A0A0B7MYC7"/>
<feature type="region of interest" description="Disordered" evidence="1">
    <location>
        <begin position="160"/>
        <end position="182"/>
    </location>
</feature>
<dbReference type="Proteomes" id="UP000054107">
    <property type="component" value="Unassembled WGS sequence"/>
</dbReference>
<feature type="compositionally biased region" description="Low complexity" evidence="1">
    <location>
        <begin position="160"/>
        <end position="177"/>
    </location>
</feature>
<dbReference type="OrthoDB" id="449091at2759"/>
<accession>A0A0B7MYC7</accession>
<keyword evidence="3" id="KW-1185">Reference proteome</keyword>
<name>A0A0B7MYC7_9FUNG</name>
<dbReference type="EMBL" id="LN725615">
    <property type="protein sequence ID" value="CEP11011.1"/>
    <property type="molecule type" value="Genomic_DNA"/>
</dbReference>